<organism evidence="4 5">
    <name type="scientific">Lophium mytilinum</name>
    <dbReference type="NCBI Taxonomy" id="390894"/>
    <lineage>
        <taxon>Eukaryota</taxon>
        <taxon>Fungi</taxon>
        <taxon>Dikarya</taxon>
        <taxon>Ascomycota</taxon>
        <taxon>Pezizomycotina</taxon>
        <taxon>Dothideomycetes</taxon>
        <taxon>Pleosporomycetidae</taxon>
        <taxon>Mytilinidiales</taxon>
        <taxon>Mytilinidiaceae</taxon>
        <taxon>Lophium</taxon>
    </lineage>
</organism>
<keyword evidence="2" id="KW-0274">FAD</keyword>
<sequence>VIIIGAGWAGLAAARTYVTINPEIDLTILDDDTSVGGVWSKSRLYPGLIADSANGLFEFSDETMVTEKQPKYKLIPGSQIQSYLWQYAKKWDLTRRIQSDSKVVKAERIGREGSYEGWRLFTAKGDVLECSKLIVASGLYSKPYTPDIPGKETFEGLVLHSKELGVSHQKLATSDVKSVIVVGGRKSAIEAANICFAAKKHVHWIVRPSNIGVPFVVSDPDMKPNLMSANQARIFSVWSPSIFNTDGFWYRFLHSGRSAVGNRVYGGFWRLMSWAITKDVGYEKSANGKMVKPGEPNVFRTLGSTSLLQKGSNTFLDELHSGKYVTVHRAGLRSMTSKGALLDNDEVLEADAVVFCTGWRPSTDYFGDQDASDLGLPVNPETEDPEVAKYWAQLLEEADQEMVKIFPHMAEGPRPEFVKDATQFRMYREILSPKLLAQEDRSIAFAGFVSSSQTAFNAEIMALWVVAWLEGLMPKSNLPTESMMDKDVARTIAWMERRYRSGGRAPEIVFESQSYFDALVADLGLEVNRKKKGFLGSLKEWVVPYMPGDYAGIIEEYMRGVKE</sequence>
<keyword evidence="3" id="KW-0560">Oxidoreductase</keyword>
<reference evidence="4" key="1">
    <citation type="journal article" date="2020" name="Stud. Mycol.">
        <title>101 Dothideomycetes genomes: a test case for predicting lifestyles and emergence of pathogens.</title>
        <authorList>
            <person name="Haridas S."/>
            <person name="Albert R."/>
            <person name="Binder M."/>
            <person name="Bloem J."/>
            <person name="Labutti K."/>
            <person name="Salamov A."/>
            <person name="Andreopoulos B."/>
            <person name="Baker S."/>
            <person name="Barry K."/>
            <person name="Bills G."/>
            <person name="Bluhm B."/>
            <person name="Cannon C."/>
            <person name="Castanera R."/>
            <person name="Culley D."/>
            <person name="Daum C."/>
            <person name="Ezra D."/>
            <person name="Gonzalez J."/>
            <person name="Henrissat B."/>
            <person name="Kuo A."/>
            <person name="Liang C."/>
            <person name="Lipzen A."/>
            <person name="Lutzoni F."/>
            <person name="Magnuson J."/>
            <person name="Mondo S."/>
            <person name="Nolan M."/>
            <person name="Ohm R."/>
            <person name="Pangilinan J."/>
            <person name="Park H.-J."/>
            <person name="Ramirez L."/>
            <person name="Alfaro M."/>
            <person name="Sun H."/>
            <person name="Tritt A."/>
            <person name="Yoshinaga Y."/>
            <person name="Zwiers L.-H."/>
            <person name="Turgeon B."/>
            <person name="Goodwin S."/>
            <person name="Spatafora J."/>
            <person name="Crous P."/>
            <person name="Grigoriev I."/>
        </authorList>
    </citation>
    <scope>NUCLEOTIDE SEQUENCE</scope>
    <source>
        <strain evidence="4">CBS 269.34</strain>
    </source>
</reference>
<protein>
    <submittedName>
        <fullName evidence="4">FAD/NAD(P)-binding domain-containing protein</fullName>
    </submittedName>
</protein>
<feature type="non-terminal residue" evidence="4">
    <location>
        <position position="563"/>
    </location>
</feature>
<dbReference type="PANTHER" id="PTHR23023">
    <property type="entry name" value="DIMETHYLANILINE MONOOXYGENASE"/>
    <property type="match status" value="1"/>
</dbReference>
<dbReference type="OrthoDB" id="2915840at2759"/>
<proteinExistence type="predicted"/>
<keyword evidence="5" id="KW-1185">Reference proteome</keyword>
<dbReference type="InterPro" id="IPR050346">
    <property type="entry name" value="FMO-like"/>
</dbReference>
<dbReference type="EMBL" id="MU004181">
    <property type="protein sequence ID" value="KAF2502524.1"/>
    <property type="molecule type" value="Genomic_DNA"/>
</dbReference>
<dbReference type="GO" id="GO:0016491">
    <property type="term" value="F:oxidoreductase activity"/>
    <property type="evidence" value="ECO:0007669"/>
    <property type="project" value="UniProtKB-KW"/>
</dbReference>
<dbReference type="AlphaFoldDB" id="A0A6A6RDH9"/>
<evidence type="ECO:0000313" key="4">
    <source>
        <dbReference type="EMBL" id="KAF2502524.1"/>
    </source>
</evidence>
<evidence type="ECO:0000313" key="5">
    <source>
        <dbReference type="Proteomes" id="UP000799750"/>
    </source>
</evidence>
<dbReference type="Proteomes" id="UP000799750">
    <property type="component" value="Unassembled WGS sequence"/>
</dbReference>
<dbReference type="PRINTS" id="PR00368">
    <property type="entry name" value="FADPNR"/>
</dbReference>
<name>A0A6A6RDH9_9PEZI</name>
<evidence type="ECO:0000256" key="1">
    <source>
        <dbReference type="ARBA" id="ARBA00022630"/>
    </source>
</evidence>
<dbReference type="Pfam" id="PF13738">
    <property type="entry name" value="Pyr_redox_3"/>
    <property type="match status" value="1"/>
</dbReference>
<gene>
    <name evidence="4" type="ORF">BU16DRAFT_424750</name>
</gene>
<dbReference type="Gene3D" id="3.50.50.60">
    <property type="entry name" value="FAD/NAD(P)-binding domain"/>
    <property type="match status" value="1"/>
</dbReference>
<evidence type="ECO:0000256" key="2">
    <source>
        <dbReference type="ARBA" id="ARBA00022827"/>
    </source>
</evidence>
<keyword evidence="1" id="KW-0285">Flavoprotein</keyword>
<evidence type="ECO:0000256" key="3">
    <source>
        <dbReference type="ARBA" id="ARBA00023002"/>
    </source>
</evidence>
<feature type="non-terminal residue" evidence="4">
    <location>
        <position position="1"/>
    </location>
</feature>
<dbReference type="InterPro" id="IPR036188">
    <property type="entry name" value="FAD/NAD-bd_sf"/>
</dbReference>
<dbReference type="SUPFAM" id="SSF51905">
    <property type="entry name" value="FAD/NAD(P)-binding domain"/>
    <property type="match status" value="1"/>
</dbReference>
<accession>A0A6A6RDH9</accession>